<organism evidence="1 2">
    <name type="scientific">Arctium lappa</name>
    <name type="common">Greater burdock</name>
    <name type="synonym">Lappa major</name>
    <dbReference type="NCBI Taxonomy" id="4217"/>
    <lineage>
        <taxon>Eukaryota</taxon>
        <taxon>Viridiplantae</taxon>
        <taxon>Streptophyta</taxon>
        <taxon>Embryophyta</taxon>
        <taxon>Tracheophyta</taxon>
        <taxon>Spermatophyta</taxon>
        <taxon>Magnoliopsida</taxon>
        <taxon>eudicotyledons</taxon>
        <taxon>Gunneridae</taxon>
        <taxon>Pentapetalae</taxon>
        <taxon>asterids</taxon>
        <taxon>campanulids</taxon>
        <taxon>Asterales</taxon>
        <taxon>Asteraceae</taxon>
        <taxon>Carduoideae</taxon>
        <taxon>Cardueae</taxon>
        <taxon>Arctiinae</taxon>
        <taxon>Arctium</taxon>
    </lineage>
</organism>
<comment type="caution">
    <text evidence="1">The sequence shown here is derived from an EMBL/GenBank/DDBJ whole genome shotgun (WGS) entry which is preliminary data.</text>
</comment>
<accession>A0ACB8Y9I3</accession>
<name>A0ACB8Y9I3_ARCLA</name>
<sequence length="109" mass="11999">MSIWPLYHLLRVTDIFSGVYSLKKVELKKTSEAIEDLKKSTSQNLVDIQKNAQASAESITNEEFSKLTRVVEANKKALRCLDEIGNNQNQAAPTLASTSTSAEETLAAL</sequence>
<reference evidence="2" key="1">
    <citation type="journal article" date="2022" name="Mol. Ecol. Resour.">
        <title>The genomes of chicory, endive, great burdock and yacon provide insights into Asteraceae palaeo-polyploidization history and plant inulin production.</title>
        <authorList>
            <person name="Fan W."/>
            <person name="Wang S."/>
            <person name="Wang H."/>
            <person name="Wang A."/>
            <person name="Jiang F."/>
            <person name="Liu H."/>
            <person name="Zhao H."/>
            <person name="Xu D."/>
            <person name="Zhang Y."/>
        </authorList>
    </citation>
    <scope>NUCLEOTIDE SEQUENCE [LARGE SCALE GENOMIC DNA]</scope>
    <source>
        <strain evidence="2">cv. Niubang</strain>
    </source>
</reference>
<evidence type="ECO:0000313" key="2">
    <source>
        <dbReference type="Proteomes" id="UP001055879"/>
    </source>
</evidence>
<evidence type="ECO:0000313" key="1">
    <source>
        <dbReference type="EMBL" id="KAI3681505.1"/>
    </source>
</evidence>
<dbReference type="EMBL" id="CM042059">
    <property type="protein sequence ID" value="KAI3681505.1"/>
    <property type="molecule type" value="Genomic_DNA"/>
</dbReference>
<keyword evidence="2" id="KW-1185">Reference proteome</keyword>
<dbReference type="Proteomes" id="UP001055879">
    <property type="component" value="Linkage Group LG13"/>
</dbReference>
<gene>
    <name evidence="1" type="ORF">L6452_36304</name>
</gene>
<protein>
    <submittedName>
        <fullName evidence="1">Uncharacterized protein</fullName>
    </submittedName>
</protein>
<reference evidence="1 2" key="2">
    <citation type="journal article" date="2022" name="Mol. Ecol. Resour.">
        <title>The genomes of chicory, endive, great burdock and yacon provide insights into Asteraceae paleo-polyploidization history and plant inulin production.</title>
        <authorList>
            <person name="Fan W."/>
            <person name="Wang S."/>
            <person name="Wang H."/>
            <person name="Wang A."/>
            <person name="Jiang F."/>
            <person name="Liu H."/>
            <person name="Zhao H."/>
            <person name="Xu D."/>
            <person name="Zhang Y."/>
        </authorList>
    </citation>
    <scope>NUCLEOTIDE SEQUENCE [LARGE SCALE GENOMIC DNA]</scope>
    <source>
        <strain evidence="2">cv. Niubang</strain>
    </source>
</reference>
<proteinExistence type="predicted"/>